<gene>
    <name evidence="10" type="ORF">JR064_04045</name>
</gene>
<feature type="transmembrane region" description="Helical" evidence="9">
    <location>
        <begin position="116"/>
        <end position="134"/>
    </location>
</feature>
<keyword evidence="4" id="KW-0808">Transferase</keyword>
<evidence type="ECO:0000256" key="1">
    <source>
        <dbReference type="ARBA" id="ARBA00004127"/>
    </source>
</evidence>
<organism evidence="10 11">
    <name type="scientific">Xanthomonas bonasiae</name>
    <dbReference type="NCBI Taxonomy" id="2810351"/>
    <lineage>
        <taxon>Bacteria</taxon>
        <taxon>Pseudomonadati</taxon>
        <taxon>Pseudomonadota</taxon>
        <taxon>Gammaproteobacteria</taxon>
        <taxon>Lysobacterales</taxon>
        <taxon>Lysobacteraceae</taxon>
        <taxon>Xanthomonas</taxon>
    </lineage>
</organism>
<keyword evidence="8 9" id="KW-0472">Membrane</keyword>
<feature type="transmembrane region" description="Helical" evidence="9">
    <location>
        <begin position="165"/>
        <end position="183"/>
    </location>
</feature>
<keyword evidence="3" id="KW-0328">Glycosyltransferase</keyword>
<dbReference type="RefSeq" id="WP_206228883.1">
    <property type="nucleotide sequence ID" value="NZ_JAFIWB010000002.1"/>
</dbReference>
<dbReference type="Proteomes" id="UP000695802">
    <property type="component" value="Unassembled WGS sequence"/>
</dbReference>
<evidence type="ECO:0008006" key="12">
    <source>
        <dbReference type="Google" id="ProtNLM"/>
    </source>
</evidence>
<dbReference type="Pfam" id="PF03901">
    <property type="entry name" value="Glyco_transf_22"/>
    <property type="match status" value="1"/>
</dbReference>
<proteinExistence type="predicted"/>
<feature type="transmembrane region" description="Helical" evidence="9">
    <location>
        <begin position="226"/>
        <end position="247"/>
    </location>
</feature>
<protein>
    <recommendedName>
        <fullName evidence="12">Alg9-like mannosyltransferase family protein</fullName>
    </recommendedName>
</protein>
<evidence type="ECO:0000256" key="6">
    <source>
        <dbReference type="ARBA" id="ARBA00022824"/>
    </source>
</evidence>
<dbReference type="InterPro" id="IPR005599">
    <property type="entry name" value="GPI_mannosylTrfase"/>
</dbReference>
<evidence type="ECO:0000256" key="8">
    <source>
        <dbReference type="ARBA" id="ARBA00023136"/>
    </source>
</evidence>
<evidence type="ECO:0000313" key="10">
    <source>
        <dbReference type="EMBL" id="MBN6101337.1"/>
    </source>
</evidence>
<evidence type="ECO:0000256" key="9">
    <source>
        <dbReference type="SAM" id="Phobius"/>
    </source>
</evidence>
<keyword evidence="6" id="KW-0256">Endoplasmic reticulum</keyword>
<evidence type="ECO:0000256" key="7">
    <source>
        <dbReference type="ARBA" id="ARBA00022989"/>
    </source>
</evidence>
<name>A0ABS3AYA8_9XANT</name>
<keyword evidence="5 9" id="KW-0812">Transmembrane</keyword>
<evidence type="ECO:0000313" key="11">
    <source>
        <dbReference type="Proteomes" id="UP000695802"/>
    </source>
</evidence>
<feature type="transmembrane region" description="Helical" evidence="9">
    <location>
        <begin position="367"/>
        <end position="385"/>
    </location>
</feature>
<dbReference type="PANTHER" id="PTHR22760">
    <property type="entry name" value="GLYCOSYLTRANSFERASE"/>
    <property type="match status" value="1"/>
</dbReference>
<evidence type="ECO:0000256" key="4">
    <source>
        <dbReference type="ARBA" id="ARBA00022679"/>
    </source>
</evidence>
<evidence type="ECO:0000256" key="5">
    <source>
        <dbReference type="ARBA" id="ARBA00022692"/>
    </source>
</evidence>
<feature type="transmembrane region" description="Helical" evidence="9">
    <location>
        <begin position="32"/>
        <end position="49"/>
    </location>
</feature>
<feature type="transmembrane region" description="Helical" evidence="9">
    <location>
        <begin position="141"/>
        <end position="159"/>
    </location>
</feature>
<feature type="transmembrane region" description="Helical" evidence="9">
    <location>
        <begin position="330"/>
        <end position="347"/>
    </location>
</feature>
<feature type="transmembrane region" description="Helical" evidence="9">
    <location>
        <begin position="195"/>
        <end position="220"/>
    </location>
</feature>
<keyword evidence="7 9" id="KW-1133">Transmembrane helix</keyword>
<comment type="subcellular location">
    <subcellularLocation>
        <location evidence="1">Endomembrane system</location>
        <topology evidence="1">Multi-pass membrane protein</topology>
    </subcellularLocation>
    <subcellularLocation>
        <location evidence="2">Endoplasmic reticulum membrane</location>
    </subcellularLocation>
</comment>
<sequence>MSGSPAAQLRPPVGSTPGVSRLAWWWSTDRRMFAGVLGLALLLRLLAMVPSNYHHPDEIWQYLEPAHRLVFGHWVVAWEYRDGIRTWLIPALLAMPMRLGAWLTPDGGLTLALPRLMLVLLSLSTVACATGMGMRLSRLHGAMAGVVAAIWAELVYFGPRAMSEPVAMALFFPAALLLTRPLAQRTRATYAGAGLLLGLCFSARFQLAPALFVLAAWACGLRWRDWLWLAAGGLLGLGVDAAVDMLVAGQPPLRWIYANFHINLVEQKSASFGTKPAYWYLTRICNQWRLAALGIVPLAILGARRYPVLLAVALVNLLMHSLIPHKEYRFVLLSTTLLVVLAAFGTVDALQRRAAGDDLRLQRLCGQALLLWLLASLLVATTGPVKRYWKSGRPLIAAMQLAGADPDTCGMALYRPPNPLSAAYALYGRQTPIYLFDTRDDHAAALRYRSAYDTVLSVAQAPPLAPEYALLGCSSKAYCVYRRAGGCTGEVPREYEVNAVLTRLGK</sequence>
<reference evidence="10 11" key="1">
    <citation type="submission" date="2021-02" db="EMBL/GenBank/DDBJ databases">
        <title>Taxonomically Unique Crown Gall-Associated Xanthomonas Stains Have Deficiency in Virulence Repertories.</title>
        <authorList>
            <person name="Mafakheri H."/>
            <person name="Taghavi S.M."/>
            <person name="Dimkic I."/>
            <person name="Nemanja K."/>
            <person name="Osdaghi E."/>
        </authorList>
    </citation>
    <scope>NUCLEOTIDE SEQUENCE [LARGE SCALE GENOMIC DNA]</scope>
    <source>
        <strain evidence="10 11">FX4</strain>
    </source>
</reference>
<keyword evidence="11" id="KW-1185">Reference proteome</keyword>
<dbReference type="EMBL" id="JAFIWB010000002">
    <property type="protein sequence ID" value="MBN6101337.1"/>
    <property type="molecule type" value="Genomic_DNA"/>
</dbReference>
<evidence type="ECO:0000256" key="2">
    <source>
        <dbReference type="ARBA" id="ARBA00004586"/>
    </source>
</evidence>
<evidence type="ECO:0000256" key="3">
    <source>
        <dbReference type="ARBA" id="ARBA00022676"/>
    </source>
</evidence>
<accession>A0ABS3AYA8</accession>
<comment type="caution">
    <text evidence="10">The sequence shown here is derived from an EMBL/GenBank/DDBJ whole genome shotgun (WGS) entry which is preliminary data.</text>
</comment>